<dbReference type="EMBL" id="OX336425">
    <property type="protein sequence ID" value="CAI2765516.1"/>
    <property type="molecule type" value="Genomic_DNA"/>
</dbReference>
<keyword evidence="1" id="KW-0812">Transmembrane</keyword>
<dbReference type="RefSeq" id="WP_263361988.1">
    <property type="nucleotide sequence ID" value="NZ_OX336425.1"/>
</dbReference>
<keyword evidence="1" id="KW-1133">Transmembrane helix</keyword>
<evidence type="ECO:0000256" key="1">
    <source>
        <dbReference type="SAM" id="Phobius"/>
    </source>
</evidence>
<feature type="transmembrane region" description="Helical" evidence="1">
    <location>
        <begin position="7"/>
        <end position="24"/>
    </location>
</feature>
<sequence length="112" mass="12939">MKTIKQLNTFAIGLPFLILITYPIAKEGAFFFSLLSTILTGIIQVLIGIKMILKEPHNRYLQIYIIGVLLYFAVYFISSYFRIYQILDNFLLAVPPLLAIYLSVLIYKKENL</sequence>
<organism evidence="2 3">
    <name type="scientific">Flavobacterium collinsii</name>
    <dbReference type="NCBI Taxonomy" id="1114861"/>
    <lineage>
        <taxon>Bacteria</taxon>
        <taxon>Pseudomonadati</taxon>
        <taxon>Bacteroidota</taxon>
        <taxon>Flavobacteriia</taxon>
        <taxon>Flavobacteriales</taxon>
        <taxon>Flavobacteriaceae</taxon>
        <taxon>Flavobacterium</taxon>
    </lineage>
</organism>
<protein>
    <submittedName>
        <fullName evidence="2">Uncharacterized protein</fullName>
    </submittedName>
</protein>
<feature type="transmembrane region" description="Helical" evidence="1">
    <location>
        <begin position="89"/>
        <end position="107"/>
    </location>
</feature>
<evidence type="ECO:0000313" key="2">
    <source>
        <dbReference type="EMBL" id="CAI2765516.1"/>
    </source>
</evidence>
<feature type="transmembrane region" description="Helical" evidence="1">
    <location>
        <begin position="30"/>
        <end position="49"/>
    </location>
</feature>
<dbReference type="KEGG" id="fcs:TRV642_0445"/>
<name>A0A9W4TEL2_9FLAO</name>
<proteinExistence type="predicted"/>
<evidence type="ECO:0000313" key="3">
    <source>
        <dbReference type="Proteomes" id="UP001152749"/>
    </source>
</evidence>
<feature type="transmembrane region" description="Helical" evidence="1">
    <location>
        <begin position="61"/>
        <end position="83"/>
    </location>
</feature>
<accession>A0A9W4TEL2</accession>
<dbReference type="AlphaFoldDB" id="A0A9W4TEL2"/>
<reference evidence="2" key="1">
    <citation type="submission" date="2022-09" db="EMBL/GenBank/DDBJ databases">
        <authorList>
            <person name="Duchaud E."/>
        </authorList>
    </citation>
    <scope>NUCLEOTIDE SEQUENCE</scope>
    <source>
        <strain evidence="2">TRV642</strain>
    </source>
</reference>
<gene>
    <name evidence="2" type="ORF">TRV642_0445</name>
</gene>
<keyword evidence="1" id="KW-0472">Membrane</keyword>
<dbReference type="Proteomes" id="UP001152749">
    <property type="component" value="Chromosome"/>
</dbReference>